<gene>
    <name evidence="3" type="ORF">Slin15195_G112420</name>
</gene>
<dbReference type="Proteomes" id="UP001056384">
    <property type="component" value="Chromosome 10"/>
</dbReference>
<name>A0A9Q9B2U9_9PEZI</name>
<dbReference type="EMBL" id="CP099427">
    <property type="protein sequence ID" value="USW57923.1"/>
    <property type="molecule type" value="Genomic_DNA"/>
</dbReference>
<organism evidence="3 4">
    <name type="scientific">Septoria linicola</name>
    <dbReference type="NCBI Taxonomy" id="215465"/>
    <lineage>
        <taxon>Eukaryota</taxon>
        <taxon>Fungi</taxon>
        <taxon>Dikarya</taxon>
        <taxon>Ascomycota</taxon>
        <taxon>Pezizomycotina</taxon>
        <taxon>Dothideomycetes</taxon>
        <taxon>Dothideomycetidae</taxon>
        <taxon>Mycosphaerellales</taxon>
        <taxon>Mycosphaerellaceae</taxon>
        <taxon>Septoria</taxon>
    </lineage>
</organism>
<evidence type="ECO:0000313" key="3">
    <source>
        <dbReference type="EMBL" id="USW57923.1"/>
    </source>
</evidence>
<protein>
    <submittedName>
        <fullName evidence="3">WW domain-containing protein</fullName>
    </submittedName>
</protein>
<keyword evidence="4" id="KW-1185">Reference proteome</keyword>
<feature type="region of interest" description="Disordered" evidence="1">
    <location>
        <begin position="1"/>
        <end position="51"/>
    </location>
</feature>
<dbReference type="SMART" id="SM00456">
    <property type="entry name" value="WW"/>
    <property type="match status" value="1"/>
</dbReference>
<reference evidence="3" key="1">
    <citation type="submission" date="2022-06" db="EMBL/GenBank/DDBJ databases">
        <title>Complete genome sequences of two strains of the flax pathogen Septoria linicola.</title>
        <authorList>
            <person name="Lapalu N."/>
            <person name="Simon A."/>
            <person name="Demenou B."/>
            <person name="Paumier D."/>
            <person name="Guillot M.-P."/>
            <person name="Gout L."/>
            <person name="Valade R."/>
        </authorList>
    </citation>
    <scope>NUCLEOTIDE SEQUENCE</scope>
    <source>
        <strain evidence="3">SE15195</strain>
    </source>
</reference>
<dbReference type="InterPro" id="IPR001202">
    <property type="entry name" value="WW_dom"/>
</dbReference>
<evidence type="ECO:0000256" key="1">
    <source>
        <dbReference type="SAM" id="MobiDB-lite"/>
    </source>
</evidence>
<dbReference type="InterPro" id="IPR036020">
    <property type="entry name" value="WW_dom_sf"/>
</dbReference>
<proteinExistence type="predicted"/>
<sequence>MSWLERGEDSTQQQEFSRHEPLGQLHERLCSRDSTRQMPQTLKGSDKPPIDPTMVAKLGNTEPIRALESQQLPIPRSYEQYPCLHLVQSQPLQPNHPQSRTQFEYSHNPIPRPPPLQLPVGWSAYFDPSQGKYCYHERSTGLVQWSLPVAPTENLAHAEYGGSTLSGSSNHTVVGPSLPHDEGLVNEWQDEQAFSREMDDVLDYVFDGIGGSDVSSARPTAKATSYSPGVVMASRTPYTAVSLIKRNREDGSELLMQ</sequence>
<evidence type="ECO:0000313" key="4">
    <source>
        <dbReference type="Proteomes" id="UP001056384"/>
    </source>
</evidence>
<dbReference type="AlphaFoldDB" id="A0A9Q9B2U9"/>
<dbReference type="PROSITE" id="PS50020">
    <property type="entry name" value="WW_DOMAIN_2"/>
    <property type="match status" value="1"/>
</dbReference>
<feature type="compositionally biased region" description="Basic and acidic residues" evidence="1">
    <location>
        <begin position="16"/>
        <end position="35"/>
    </location>
</feature>
<feature type="domain" description="WW" evidence="2">
    <location>
        <begin position="116"/>
        <end position="150"/>
    </location>
</feature>
<accession>A0A9Q9B2U9</accession>
<dbReference type="SUPFAM" id="SSF51045">
    <property type="entry name" value="WW domain"/>
    <property type="match status" value="1"/>
</dbReference>
<evidence type="ECO:0000259" key="2">
    <source>
        <dbReference type="PROSITE" id="PS50020"/>
    </source>
</evidence>